<comment type="similarity">
    <text evidence="2">Belongs to the ABC-4 integral membrane protein family. LolC/E subfamily.</text>
</comment>
<sequence>MTFKSSLLYALRIIKPDPRSASNGRKSLFGAVFGVALSLVPLIVVLVVADGMIDGIMGRMVGLSSYHIQVVQSAGTAGASKEKTLQTLKTLQTRIQTLEGVTGAFLEKRGVALAAGKSGRSGAAVRAVDTDIFERNNAFKSYVELLDGQAAFPSSKSAVIGKKMAEKLNLHVGDTLRLIGAKTLAGGRIAPKLLNCKVSGIVSSGYEEIDALWVFVPFETGYDFLDSSSSSVTVGIETAFPFSDLLTGTYRAVSSFLPAGFRVYRWSDINSSQYENYASTKVLLILIMFLILLIASVNISSALVMVVMERKKEIAILKSMGASASGISTAFLLTGLLCGAAGTLIGVPAGMLCGIKCNEILHFIENAVNLIAKMWYLIHREYTYAPISVLSAEYYLQTIPVVIPLFELFLISAGTLFLSAAVSVLPAARAGKEKPLHIIRKT</sequence>
<evidence type="ECO:0000256" key="3">
    <source>
        <dbReference type="ARBA" id="ARBA00022475"/>
    </source>
</evidence>
<evidence type="ECO:0000259" key="8">
    <source>
        <dbReference type="Pfam" id="PF02687"/>
    </source>
</evidence>
<dbReference type="InterPro" id="IPR025857">
    <property type="entry name" value="MacB_PCD"/>
</dbReference>
<dbReference type="PANTHER" id="PTHR30489:SF0">
    <property type="entry name" value="LIPOPROTEIN-RELEASING SYSTEM TRANSMEMBRANE PROTEIN LOLE"/>
    <property type="match status" value="1"/>
</dbReference>
<keyword evidence="6 7" id="KW-0472">Membrane</keyword>
<gene>
    <name evidence="10" type="ORF">HMPREF9193_00869</name>
</gene>
<feature type="transmembrane region" description="Helical" evidence="7">
    <location>
        <begin position="398"/>
        <end position="425"/>
    </location>
</feature>
<evidence type="ECO:0000256" key="5">
    <source>
        <dbReference type="ARBA" id="ARBA00022989"/>
    </source>
</evidence>
<feature type="transmembrane region" description="Helical" evidence="7">
    <location>
        <begin position="327"/>
        <end position="353"/>
    </location>
</feature>
<accession>A0ABN0NZR1</accession>
<dbReference type="EMBL" id="AWVH01000024">
    <property type="protein sequence ID" value="ERJ93580.1"/>
    <property type="molecule type" value="Genomic_DNA"/>
</dbReference>
<dbReference type="RefSeq" id="WP_021687087.1">
    <property type="nucleotide sequence ID" value="NZ_KI260564.1"/>
</dbReference>
<dbReference type="Proteomes" id="UP000016649">
    <property type="component" value="Unassembled WGS sequence"/>
</dbReference>
<organism evidence="10 11">
    <name type="scientific">Treponema lecithinolyticum ATCC 700332</name>
    <dbReference type="NCBI Taxonomy" id="1321815"/>
    <lineage>
        <taxon>Bacteria</taxon>
        <taxon>Pseudomonadati</taxon>
        <taxon>Spirochaetota</taxon>
        <taxon>Spirochaetia</taxon>
        <taxon>Spirochaetales</taxon>
        <taxon>Treponemataceae</taxon>
        <taxon>Treponema</taxon>
    </lineage>
</organism>
<evidence type="ECO:0000256" key="7">
    <source>
        <dbReference type="SAM" id="Phobius"/>
    </source>
</evidence>
<comment type="caution">
    <text evidence="10">The sequence shown here is derived from an EMBL/GenBank/DDBJ whole genome shotgun (WGS) entry which is preliminary data.</text>
</comment>
<feature type="domain" description="MacB-like periplasmic core" evidence="9">
    <location>
        <begin position="29"/>
        <end position="234"/>
    </location>
</feature>
<feature type="domain" description="ABC3 transporter permease C-terminal" evidence="8">
    <location>
        <begin position="285"/>
        <end position="434"/>
    </location>
</feature>
<evidence type="ECO:0000256" key="6">
    <source>
        <dbReference type="ARBA" id="ARBA00023136"/>
    </source>
</evidence>
<dbReference type="Pfam" id="PF12704">
    <property type="entry name" value="MacB_PCD"/>
    <property type="match status" value="1"/>
</dbReference>
<evidence type="ECO:0000313" key="10">
    <source>
        <dbReference type="EMBL" id="ERJ93580.1"/>
    </source>
</evidence>
<evidence type="ECO:0000259" key="9">
    <source>
        <dbReference type="Pfam" id="PF12704"/>
    </source>
</evidence>
<name>A0ABN0NZR1_TRELE</name>
<evidence type="ECO:0000256" key="1">
    <source>
        <dbReference type="ARBA" id="ARBA00004651"/>
    </source>
</evidence>
<comment type="subcellular location">
    <subcellularLocation>
        <location evidence="1">Cell membrane</location>
        <topology evidence="1">Multi-pass membrane protein</topology>
    </subcellularLocation>
</comment>
<dbReference type="Pfam" id="PF02687">
    <property type="entry name" value="FtsX"/>
    <property type="match status" value="1"/>
</dbReference>
<dbReference type="PANTHER" id="PTHR30489">
    <property type="entry name" value="LIPOPROTEIN-RELEASING SYSTEM TRANSMEMBRANE PROTEIN LOLE"/>
    <property type="match status" value="1"/>
</dbReference>
<keyword evidence="3" id="KW-1003">Cell membrane</keyword>
<evidence type="ECO:0000313" key="11">
    <source>
        <dbReference type="Proteomes" id="UP000016649"/>
    </source>
</evidence>
<feature type="transmembrane region" description="Helical" evidence="7">
    <location>
        <begin position="28"/>
        <end position="49"/>
    </location>
</feature>
<protein>
    <submittedName>
        <fullName evidence="10">Efflux ABC transporter, permease protein</fullName>
    </submittedName>
</protein>
<keyword evidence="5 7" id="KW-1133">Transmembrane helix</keyword>
<dbReference type="InterPro" id="IPR051447">
    <property type="entry name" value="Lipoprotein-release_system"/>
</dbReference>
<dbReference type="InterPro" id="IPR003838">
    <property type="entry name" value="ABC3_permease_C"/>
</dbReference>
<keyword evidence="4 7" id="KW-0812">Transmembrane</keyword>
<evidence type="ECO:0000256" key="2">
    <source>
        <dbReference type="ARBA" id="ARBA00005236"/>
    </source>
</evidence>
<proteinExistence type="inferred from homology"/>
<keyword evidence="11" id="KW-1185">Reference proteome</keyword>
<evidence type="ECO:0000256" key="4">
    <source>
        <dbReference type="ARBA" id="ARBA00022692"/>
    </source>
</evidence>
<feature type="transmembrane region" description="Helical" evidence="7">
    <location>
        <begin position="282"/>
        <end position="307"/>
    </location>
</feature>
<reference evidence="10 11" key="1">
    <citation type="submission" date="2013-08" db="EMBL/GenBank/DDBJ databases">
        <authorList>
            <person name="Weinstock G."/>
            <person name="Sodergren E."/>
            <person name="Wylie T."/>
            <person name="Fulton L."/>
            <person name="Fulton R."/>
            <person name="Fronick C."/>
            <person name="O'Laughlin M."/>
            <person name="Godfrey J."/>
            <person name="Miner T."/>
            <person name="Herter B."/>
            <person name="Appelbaum E."/>
            <person name="Cordes M."/>
            <person name="Lek S."/>
            <person name="Wollam A."/>
            <person name="Pepin K.H."/>
            <person name="Palsikar V.B."/>
            <person name="Mitreva M."/>
            <person name="Wilson R.K."/>
        </authorList>
    </citation>
    <scope>NUCLEOTIDE SEQUENCE [LARGE SCALE GENOMIC DNA]</scope>
    <source>
        <strain evidence="10 11">ATCC 700332</strain>
    </source>
</reference>